<evidence type="ECO:0000259" key="5">
    <source>
        <dbReference type="SMART" id="SM00460"/>
    </source>
</evidence>
<dbReference type="Pfam" id="PF01841">
    <property type="entry name" value="Transglut_core"/>
    <property type="match status" value="1"/>
</dbReference>
<evidence type="ECO:0000256" key="4">
    <source>
        <dbReference type="SAM" id="MobiDB-lite"/>
    </source>
</evidence>
<gene>
    <name evidence="6" type="ORF">OSTQU699_LOCUS2126</name>
</gene>
<evidence type="ECO:0000313" key="7">
    <source>
        <dbReference type="Proteomes" id="UP000708148"/>
    </source>
</evidence>
<dbReference type="Gene3D" id="3.10.620.30">
    <property type="match status" value="1"/>
</dbReference>
<feature type="compositionally biased region" description="Basic and acidic residues" evidence="4">
    <location>
        <begin position="306"/>
        <end position="323"/>
    </location>
</feature>
<dbReference type="SMART" id="SM00460">
    <property type="entry name" value="TGc"/>
    <property type="match status" value="1"/>
</dbReference>
<evidence type="ECO:0000313" key="6">
    <source>
        <dbReference type="EMBL" id="CAD7696765.1"/>
    </source>
</evidence>
<dbReference type="OrthoDB" id="409136at2759"/>
<feature type="region of interest" description="Disordered" evidence="4">
    <location>
        <begin position="288"/>
        <end position="358"/>
    </location>
</feature>
<dbReference type="GO" id="GO:0006516">
    <property type="term" value="P:glycoprotein catabolic process"/>
    <property type="evidence" value="ECO:0007669"/>
    <property type="project" value="TreeGrafter"/>
</dbReference>
<feature type="compositionally biased region" description="Gly residues" evidence="4">
    <location>
        <begin position="349"/>
        <end position="358"/>
    </location>
</feature>
<feature type="compositionally biased region" description="Gly residues" evidence="4">
    <location>
        <begin position="325"/>
        <end position="339"/>
    </location>
</feature>
<sequence>MAGARPNGQFAAKVQRHASQILTYGDELLQAQALSLIPVDRLRSEADAAVAAAGEDQAQPIDPQAALVRALLDWFKGEFFEWVNSPPCWNCGQGEASRVAVEAPSEAEARHDASRTEVYTCLKCGAGIRFPRYNDPAKLLETRRGRCGEWANVFTLFCIALGLDTRLVVDWTDHVWNEYYSQAKGRWVHMDSCEAAADQPLLYESGWGKKLTYAVAFHRLGVTDVTRRYTRQWPAVLARRVEADEDWLVRHLREVTGGMRMGLGSADADEMAERDMFEDAELETACGEGAGREAESLPGRTTGSVEWRRARGELGREEGRDVDAGGVGGGTGGAEAGGIDGKDAAGVEGSEGAGVDGE</sequence>
<reference evidence="6" key="1">
    <citation type="submission" date="2020-12" db="EMBL/GenBank/DDBJ databases">
        <authorList>
            <person name="Iha C."/>
        </authorList>
    </citation>
    <scope>NUCLEOTIDE SEQUENCE</scope>
</reference>
<dbReference type="Proteomes" id="UP000708148">
    <property type="component" value="Unassembled WGS sequence"/>
</dbReference>
<keyword evidence="7" id="KW-1185">Reference proteome</keyword>
<keyword evidence="3" id="KW-0862">Zinc</keyword>
<dbReference type="EMBL" id="CAJHUC010000540">
    <property type="protein sequence ID" value="CAD7696765.1"/>
    <property type="molecule type" value="Genomic_DNA"/>
</dbReference>
<dbReference type="InterPro" id="IPR002931">
    <property type="entry name" value="Transglutaminase-like"/>
</dbReference>
<protein>
    <recommendedName>
        <fullName evidence="5">Transglutaminase-like domain-containing protein</fullName>
    </recommendedName>
</protein>
<evidence type="ECO:0000256" key="3">
    <source>
        <dbReference type="ARBA" id="ARBA00022833"/>
    </source>
</evidence>
<dbReference type="GO" id="GO:0046872">
    <property type="term" value="F:metal ion binding"/>
    <property type="evidence" value="ECO:0007669"/>
    <property type="project" value="UniProtKB-KW"/>
</dbReference>
<dbReference type="PANTHER" id="PTHR12143:SF19">
    <property type="entry name" value="PEPTIDE-N(4)-(N-ACETYL-BETA-GLUCOSAMINYL)ASPARAGINE AMIDASE"/>
    <property type="match status" value="1"/>
</dbReference>
<dbReference type="AlphaFoldDB" id="A0A8S1IZU5"/>
<feature type="domain" description="Transglutaminase-like" evidence="5">
    <location>
        <begin position="139"/>
        <end position="194"/>
    </location>
</feature>
<dbReference type="InterPro" id="IPR038765">
    <property type="entry name" value="Papain-like_cys_pep_sf"/>
</dbReference>
<keyword evidence="2" id="KW-0479">Metal-binding</keyword>
<accession>A0A8S1IZU5</accession>
<dbReference type="PANTHER" id="PTHR12143">
    <property type="entry name" value="PEPTIDE N-GLYCANASE PNGASE -RELATED"/>
    <property type="match status" value="1"/>
</dbReference>
<evidence type="ECO:0000256" key="1">
    <source>
        <dbReference type="ARBA" id="ARBA00009390"/>
    </source>
</evidence>
<dbReference type="Gene3D" id="2.20.25.10">
    <property type="match status" value="1"/>
</dbReference>
<evidence type="ECO:0000256" key="2">
    <source>
        <dbReference type="ARBA" id="ARBA00022723"/>
    </source>
</evidence>
<name>A0A8S1IZU5_9CHLO</name>
<organism evidence="6 7">
    <name type="scientific">Ostreobium quekettii</name>
    <dbReference type="NCBI Taxonomy" id="121088"/>
    <lineage>
        <taxon>Eukaryota</taxon>
        <taxon>Viridiplantae</taxon>
        <taxon>Chlorophyta</taxon>
        <taxon>core chlorophytes</taxon>
        <taxon>Ulvophyceae</taxon>
        <taxon>TCBD clade</taxon>
        <taxon>Bryopsidales</taxon>
        <taxon>Ostreobineae</taxon>
        <taxon>Ostreobiaceae</taxon>
        <taxon>Ostreobium</taxon>
    </lineage>
</organism>
<dbReference type="GO" id="GO:0000224">
    <property type="term" value="F:peptide-N4-(N-acetyl-beta-glucosaminyl)asparagine amidase activity"/>
    <property type="evidence" value="ECO:0007669"/>
    <property type="project" value="TreeGrafter"/>
</dbReference>
<dbReference type="GO" id="GO:0005829">
    <property type="term" value="C:cytosol"/>
    <property type="evidence" value="ECO:0007669"/>
    <property type="project" value="TreeGrafter"/>
</dbReference>
<dbReference type="SUPFAM" id="SSF54001">
    <property type="entry name" value="Cysteine proteinases"/>
    <property type="match status" value="1"/>
</dbReference>
<comment type="similarity">
    <text evidence="1">Belongs to the transglutaminase-like superfamily. PNGase family.</text>
</comment>
<dbReference type="GO" id="GO:0005634">
    <property type="term" value="C:nucleus"/>
    <property type="evidence" value="ECO:0007669"/>
    <property type="project" value="TreeGrafter"/>
</dbReference>
<proteinExistence type="inferred from homology"/>
<comment type="caution">
    <text evidence="6">The sequence shown here is derived from an EMBL/GenBank/DDBJ whole genome shotgun (WGS) entry which is preliminary data.</text>
</comment>
<dbReference type="InterPro" id="IPR050883">
    <property type="entry name" value="PNGase"/>
</dbReference>